<dbReference type="Proteomes" id="UP000244005">
    <property type="component" value="Unassembled WGS sequence"/>
</dbReference>
<gene>
    <name evidence="1" type="ORF">MARPO_0017s0029</name>
</gene>
<evidence type="ECO:0000313" key="2">
    <source>
        <dbReference type="Proteomes" id="UP000244005"/>
    </source>
</evidence>
<dbReference type="EMBL" id="KZ772689">
    <property type="protein sequence ID" value="PTQ44912.1"/>
    <property type="molecule type" value="Genomic_DNA"/>
</dbReference>
<proteinExistence type="predicted"/>
<dbReference type="AlphaFoldDB" id="A0A2R6XFN0"/>
<organism evidence="1 2">
    <name type="scientific">Marchantia polymorpha</name>
    <name type="common">Common liverwort</name>
    <name type="synonym">Marchantia aquatica</name>
    <dbReference type="NCBI Taxonomy" id="3197"/>
    <lineage>
        <taxon>Eukaryota</taxon>
        <taxon>Viridiplantae</taxon>
        <taxon>Streptophyta</taxon>
        <taxon>Embryophyta</taxon>
        <taxon>Marchantiophyta</taxon>
        <taxon>Marchantiopsida</taxon>
        <taxon>Marchantiidae</taxon>
        <taxon>Marchantiales</taxon>
        <taxon>Marchantiaceae</taxon>
        <taxon>Marchantia</taxon>
    </lineage>
</organism>
<reference evidence="2" key="1">
    <citation type="journal article" date="2017" name="Cell">
        <title>Insights into land plant evolution garnered from the Marchantia polymorpha genome.</title>
        <authorList>
            <person name="Bowman J.L."/>
            <person name="Kohchi T."/>
            <person name="Yamato K.T."/>
            <person name="Jenkins J."/>
            <person name="Shu S."/>
            <person name="Ishizaki K."/>
            <person name="Yamaoka S."/>
            <person name="Nishihama R."/>
            <person name="Nakamura Y."/>
            <person name="Berger F."/>
            <person name="Adam C."/>
            <person name="Aki S.S."/>
            <person name="Althoff F."/>
            <person name="Araki T."/>
            <person name="Arteaga-Vazquez M.A."/>
            <person name="Balasubrmanian S."/>
            <person name="Barry K."/>
            <person name="Bauer D."/>
            <person name="Boehm C.R."/>
            <person name="Briginshaw L."/>
            <person name="Caballero-Perez J."/>
            <person name="Catarino B."/>
            <person name="Chen F."/>
            <person name="Chiyoda S."/>
            <person name="Chovatia M."/>
            <person name="Davies K.M."/>
            <person name="Delmans M."/>
            <person name="Demura T."/>
            <person name="Dierschke T."/>
            <person name="Dolan L."/>
            <person name="Dorantes-Acosta A.E."/>
            <person name="Eklund D.M."/>
            <person name="Florent S.N."/>
            <person name="Flores-Sandoval E."/>
            <person name="Fujiyama A."/>
            <person name="Fukuzawa H."/>
            <person name="Galik B."/>
            <person name="Grimanelli D."/>
            <person name="Grimwood J."/>
            <person name="Grossniklaus U."/>
            <person name="Hamada T."/>
            <person name="Haseloff J."/>
            <person name="Hetherington A.J."/>
            <person name="Higo A."/>
            <person name="Hirakawa Y."/>
            <person name="Hundley H.N."/>
            <person name="Ikeda Y."/>
            <person name="Inoue K."/>
            <person name="Inoue S.I."/>
            <person name="Ishida S."/>
            <person name="Jia Q."/>
            <person name="Kakita M."/>
            <person name="Kanazawa T."/>
            <person name="Kawai Y."/>
            <person name="Kawashima T."/>
            <person name="Kennedy M."/>
            <person name="Kinose K."/>
            <person name="Kinoshita T."/>
            <person name="Kohara Y."/>
            <person name="Koide E."/>
            <person name="Komatsu K."/>
            <person name="Kopischke S."/>
            <person name="Kubo M."/>
            <person name="Kyozuka J."/>
            <person name="Lagercrantz U."/>
            <person name="Lin S.S."/>
            <person name="Lindquist E."/>
            <person name="Lipzen A.M."/>
            <person name="Lu C.W."/>
            <person name="De Luna E."/>
            <person name="Martienssen R.A."/>
            <person name="Minamino N."/>
            <person name="Mizutani M."/>
            <person name="Mizutani M."/>
            <person name="Mochizuki N."/>
            <person name="Monte I."/>
            <person name="Mosher R."/>
            <person name="Nagasaki H."/>
            <person name="Nakagami H."/>
            <person name="Naramoto S."/>
            <person name="Nishitani K."/>
            <person name="Ohtani M."/>
            <person name="Okamoto T."/>
            <person name="Okumura M."/>
            <person name="Phillips J."/>
            <person name="Pollak B."/>
            <person name="Reinders A."/>
            <person name="Rovekamp M."/>
            <person name="Sano R."/>
            <person name="Sawa S."/>
            <person name="Schmid M.W."/>
            <person name="Shirakawa M."/>
            <person name="Solano R."/>
            <person name="Spunde A."/>
            <person name="Suetsugu N."/>
            <person name="Sugano S."/>
            <person name="Sugiyama A."/>
            <person name="Sun R."/>
            <person name="Suzuki Y."/>
            <person name="Takenaka M."/>
            <person name="Takezawa D."/>
            <person name="Tomogane H."/>
            <person name="Tsuzuki M."/>
            <person name="Ueda T."/>
            <person name="Umeda M."/>
            <person name="Ward J.M."/>
            <person name="Watanabe Y."/>
            <person name="Yazaki K."/>
            <person name="Yokoyama R."/>
            <person name="Yoshitake Y."/>
            <person name="Yotsui I."/>
            <person name="Zachgo S."/>
            <person name="Schmutz J."/>
        </authorList>
    </citation>
    <scope>NUCLEOTIDE SEQUENCE [LARGE SCALE GENOMIC DNA]</scope>
    <source>
        <strain evidence="2">Tak-1</strain>
    </source>
</reference>
<accession>A0A2R6XFN0</accession>
<keyword evidence="2" id="KW-1185">Reference proteome</keyword>
<evidence type="ECO:0000313" key="1">
    <source>
        <dbReference type="EMBL" id="PTQ44912.1"/>
    </source>
</evidence>
<protein>
    <submittedName>
        <fullName evidence="1">Uncharacterized protein</fullName>
    </submittedName>
</protein>
<sequence>MRTRCYGADGRTIADKAGSSNLEKLDSLRKSEPDLGASQLWALEAMRKGPVGVPSDAVPVDSKKNSISSCVCHQCTSNWLYALYANATVADHVLGSELLSLSAAKAQADGSL</sequence>
<name>A0A2R6XFN0_MARPO</name>